<accession>A0A2S7XVF1</accession>
<evidence type="ECO:0000313" key="1">
    <source>
        <dbReference type="EMBL" id="PQJ97523.1"/>
    </source>
</evidence>
<reference evidence="1 2" key="1">
    <citation type="submission" date="2018-01" db="EMBL/GenBank/DDBJ databases">
        <title>The complete genome sequence of Chromatium okenii LaCa, a purple sulfur bacterium with a turbulent life.</title>
        <authorList>
            <person name="Luedin S.M."/>
            <person name="Liechti N."/>
            <person name="Storelli N."/>
            <person name="Danza F."/>
            <person name="Wittwer M."/>
            <person name="Pothier J.F."/>
            <person name="Tonolla M.A."/>
        </authorList>
    </citation>
    <scope>NUCLEOTIDE SEQUENCE [LARGE SCALE GENOMIC DNA]</scope>
    <source>
        <strain evidence="1 2">LaCa</strain>
    </source>
</reference>
<comment type="caution">
    <text evidence="1">The sequence shown here is derived from an EMBL/GenBank/DDBJ whole genome shotgun (WGS) entry which is preliminary data.</text>
</comment>
<evidence type="ECO:0000313" key="2">
    <source>
        <dbReference type="Proteomes" id="UP000239936"/>
    </source>
</evidence>
<organism evidence="1 2">
    <name type="scientific">Chromatium okenii</name>
    <dbReference type="NCBI Taxonomy" id="61644"/>
    <lineage>
        <taxon>Bacteria</taxon>
        <taxon>Pseudomonadati</taxon>
        <taxon>Pseudomonadota</taxon>
        <taxon>Gammaproteobacteria</taxon>
        <taxon>Chromatiales</taxon>
        <taxon>Chromatiaceae</taxon>
        <taxon>Chromatium</taxon>
    </lineage>
</organism>
<dbReference type="RefSeq" id="WP_105072482.1">
    <property type="nucleotide sequence ID" value="NZ_JAFLKP010000051.1"/>
</dbReference>
<proteinExistence type="predicted"/>
<name>A0A2S7XVF1_9GAMM</name>
<dbReference type="Proteomes" id="UP000239936">
    <property type="component" value="Unassembled WGS sequence"/>
</dbReference>
<keyword evidence="2" id="KW-1185">Reference proteome</keyword>
<dbReference type="AlphaFoldDB" id="A0A2S7XVF1"/>
<sequence>MGLSDLYGGREKIATAESKREAQRDRDLAQRSLKASKIELRLAQTAFFANLITKLAVMFAGATLFSTEALVQTQELPATFNHPPLFLLSTWVEHK</sequence>
<dbReference type="EMBL" id="PPGH01000010">
    <property type="protein sequence ID" value="PQJ97523.1"/>
    <property type="molecule type" value="Genomic_DNA"/>
</dbReference>
<gene>
    <name evidence="1" type="ORF">CXB77_01205</name>
</gene>
<protein>
    <submittedName>
        <fullName evidence="1">Uncharacterized protein</fullName>
    </submittedName>
</protein>